<sequence length="680" mass="76615">MVSLGSKVPSWKLNRWGRDALRFSPITGDSYTLRGDKRTLHYSGERESHRFTILDGSHFEYDLILNREPEGNQVFVAIEGWEQFDFFRQPDSFGPEILRGSYAVYKKEMVINSPAYHVGTGKICHIHRPRIIDARGQKVWGDVWIENGVMTITIPERWLGEAQYPVVVDPVIGSNTVGAYYEYDYLSYDDWETCQEYYPGKTMDNVKRAMWIELYEEAAFNKYNTPVALNGTYDCYAYIHKAGKIMDGYDCTIAPFIYSNYGNRPKQLLSYQFTYGYPLPENHNYEYININRWIKSTITPNAIAANTDIWFGFYGNGVALQFDYGVPLFRAQELQLDPSYREYYSTVYEMLSDLMFLDIGIFNDKFNDPRSEYRNVLPNARYDMKMSIYLEIPANAYIRTLAQGVTLGDSRKLVAAYKKTLAQGVKLSDILKPEASYKKTLAMNGRNNAGLGHTSSYKRVSVMDGGNTSALGHGSSYVRKHTATVKGTGLASRAAGIYRKLAQQLKAGDLLKGSRALLRKAVDTVKTTTAQSRFVGNKRSIIETGRSLDGGGSTKRGIFRVMLMTVRESDATGRAALLLRVLTGKAGVSDAVGHWGDYVRGMYAAAGSRAGTAHLGEYHREAFDTAGTTGEALRSLGVFIRLATVGFVRDFLLRRFLKSNEELVLKSAICREIVLESRIH</sequence>
<keyword evidence="2" id="KW-1185">Reference proteome</keyword>
<name>F5YJT6_TREPZ</name>
<dbReference type="Proteomes" id="UP000009223">
    <property type="component" value="Chromosome"/>
</dbReference>
<evidence type="ECO:0000313" key="2">
    <source>
        <dbReference type="Proteomes" id="UP000009223"/>
    </source>
</evidence>
<accession>F5YJT6</accession>
<protein>
    <submittedName>
        <fullName evidence="1">Uncharacterized protein</fullName>
    </submittedName>
</protein>
<gene>
    <name evidence="1" type="ordered locus">TREPR_2049</name>
</gene>
<reference evidence="2" key="1">
    <citation type="submission" date="2009-12" db="EMBL/GenBank/DDBJ databases">
        <title>Complete sequence of Treponema primitia strain ZAS-2.</title>
        <authorList>
            <person name="Tetu S.G."/>
            <person name="Matson E."/>
            <person name="Ren Q."/>
            <person name="Seshadri R."/>
            <person name="Elbourne L."/>
            <person name="Hassan K.A."/>
            <person name="Durkin A."/>
            <person name="Radune D."/>
            <person name="Mohamoud Y."/>
            <person name="Shay R."/>
            <person name="Jin S."/>
            <person name="Zhang X."/>
            <person name="Lucey K."/>
            <person name="Ballor N.R."/>
            <person name="Ottesen E."/>
            <person name="Rosenthal R."/>
            <person name="Allen A."/>
            <person name="Leadbetter J.R."/>
            <person name="Paulsen I.T."/>
        </authorList>
    </citation>
    <scope>NUCLEOTIDE SEQUENCE [LARGE SCALE GENOMIC DNA]</scope>
    <source>
        <strain evidence="2">ATCC BAA-887 / DSM 12427 / ZAS-2</strain>
    </source>
</reference>
<dbReference type="KEGG" id="tpi:TREPR_2049"/>
<reference evidence="1 2" key="2">
    <citation type="journal article" date="2011" name="ISME J.">
        <title>RNA-seq reveals cooperative metabolic interactions between two termite-gut spirochete species in co-culture.</title>
        <authorList>
            <person name="Rosenthal A.Z."/>
            <person name="Matson E.G."/>
            <person name="Eldar A."/>
            <person name="Leadbetter J.R."/>
        </authorList>
    </citation>
    <scope>NUCLEOTIDE SEQUENCE [LARGE SCALE GENOMIC DNA]</scope>
    <source>
        <strain evidence="2">ATCC BAA-887 / DSM 12427 / ZAS-2</strain>
    </source>
</reference>
<dbReference type="STRING" id="545694.TREPR_2049"/>
<dbReference type="EMBL" id="CP001843">
    <property type="protein sequence ID" value="AEF86409.1"/>
    <property type="molecule type" value="Genomic_DNA"/>
</dbReference>
<organism evidence="1 2">
    <name type="scientific">Treponema primitia (strain ATCC BAA-887 / DSM 12427 / ZAS-2)</name>
    <dbReference type="NCBI Taxonomy" id="545694"/>
    <lineage>
        <taxon>Bacteria</taxon>
        <taxon>Pseudomonadati</taxon>
        <taxon>Spirochaetota</taxon>
        <taxon>Spirochaetia</taxon>
        <taxon>Spirochaetales</taxon>
        <taxon>Treponemataceae</taxon>
        <taxon>Treponema</taxon>
    </lineage>
</organism>
<dbReference type="AlphaFoldDB" id="F5YJT6"/>
<evidence type="ECO:0000313" key="1">
    <source>
        <dbReference type="EMBL" id="AEF86409.1"/>
    </source>
</evidence>
<proteinExistence type="predicted"/>
<dbReference type="HOGENOM" id="CLU_404358_0_0_12"/>